<feature type="compositionally biased region" description="Basic and acidic residues" evidence="1">
    <location>
        <begin position="54"/>
        <end position="68"/>
    </location>
</feature>
<feature type="compositionally biased region" description="Low complexity" evidence="1">
    <location>
        <begin position="9"/>
        <end position="24"/>
    </location>
</feature>
<protein>
    <submittedName>
        <fullName evidence="2">Uncharacterized protein</fullName>
    </submittedName>
</protein>
<gene>
    <name evidence="2" type="ORF">KVV02_001657</name>
</gene>
<feature type="compositionally biased region" description="Polar residues" evidence="1">
    <location>
        <begin position="70"/>
        <end position="87"/>
    </location>
</feature>
<evidence type="ECO:0000313" key="3">
    <source>
        <dbReference type="Proteomes" id="UP000717515"/>
    </source>
</evidence>
<dbReference type="Proteomes" id="UP000717515">
    <property type="component" value="Unassembled WGS sequence"/>
</dbReference>
<dbReference type="AlphaFoldDB" id="A0A9P8A8Y6"/>
<proteinExistence type="predicted"/>
<feature type="region of interest" description="Disordered" evidence="1">
    <location>
        <begin position="1"/>
        <end position="24"/>
    </location>
</feature>
<feature type="compositionally biased region" description="Low complexity" evidence="1">
    <location>
        <begin position="119"/>
        <end position="136"/>
    </location>
</feature>
<dbReference type="PANTHER" id="PTHR39473:SF1">
    <property type="entry name" value="DINB-LIKE DOMAIN-CONTAINING PROTEIN"/>
    <property type="match status" value="1"/>
</dbReference>
<evidence type="ECO:0000256" key="1">
    <source>
        <dbReference type="SAM" id="MobiDB-lite"/>
    </source>
</evidence>
<evidence type="ECO:0000313" key="2">
    <source>
        <dbReference type="EMBL" id="KAG9326478.1"/>
    </source>
</evidence>
<dbReference type="EMBL" id="JAIFTL010000019">
    <property type="protein sequence ID" value="KAG9326478.1"/>
    <property type="molecule type" value="Genomic_DNA"/>
</dbReference>
<reference evidence="2" key="1">
    <citation type="submission" date="2021-07" db="EMBL/GenBank/DDBJ databases">
        <title>Draft genome of Mortierella alpina, strain LL118, isolated from an aspen leaf litter sample.</title>
        <authorList>
            <person name="Yang S."/>
            <person name="Vinatzer B.A."/>
        </authorList>
    </citation>
    <scope>NUCLEOTIDE SEQUENCE</scope>
    <source>
        <strain evidence="2">LL118</strain>
    </source>
</reference>
<sequence>MATTSTLPTDTAEAAAARATDPANDSQHIFTVAARSLRDCVELLLSLKAAMSAEEREERQHQQQHHETAGCTNGSTHGLSNGHSQTSPPNPAGKSMRDIHHMSRSASQEAEVGTDGSSQHQEQQQQQQQQEQQQQQASQRTADRAPSALPKAITPCKRSEMYTKPSVLACQGTIGKHVRHLHDHYRLLLSTYPPNKNSSVSDEWILDYDRRSREVPMETDIDHAIQELERLQFILQKYQTPVDPSTPSQTMDITVPTNLLQPITLQATIDPMHSPVSFQTTFGRELWFCSLHAVHHFAMIKVICGEFGMALTEGFGLAPSTVKSRLHH</sequence>
<name>A0A9P8A8Y6_MORAP</name>
<dbReference type="PANTHER" id="PTHR39473">
    <property type="match status" value="1"/>
</dbReference>
<organism evidence="2 3">
    <name type="scientific">Mortierella alpina</name>
    <name type="common">Oleaginous fungus</name>
    <name type="synonym">Mortierella renispora</name>
    <dbReference type="NCBI Taxonomy" id="64518"/>
    <lineage>
        <taxon>Eukaryota</taxon>
        <taxon>Fungi</taxon>
        <taxon>Fungi incertae sedis</taxon>
        <taxon>Mucoromycota</taxon>
        <taxon>Mortierellomycotina</taxon>
        <taxon>Mortierellomycetes</taxon>
        <taxon>Mortierellales</taxon>
        <taxon>Mortierellaceae</taxon>
        <taxon>Mortierella</taxon>
    </lineage>
</organism>
<feature type="region of interest" description="Disordered" evidence="1">
    <location>
        <begin position="54"/>
        <end position="157"/>
    </location>
</feature>
<accession>A0A9P8A8Y6</accession>
<comment type="caution">
    <text evidence="2">The sequence shown here is derived from an EMBL/GenBank/DDBJ whole genome shotgun (WGS) entry which is preliminary data.</text>
</comment>